<dbReference type="GO" id="GO:0005634">
    <property type="term" value="C:nucleus"/>
    <property type="evidence" value="ECO:0007669"/>
    <property type="project" value="TreeGrafter"/>
</dbReference>
<evidence type="ECO:0000313" key="4">
    <source>
        <dbReference type="Proteomes" id="UP000054516"/>
    </source>
</evidence>
<evidence type="ECO:0000256" key="2">
    <source>
        <dbReference type="SAM" id="MobiDB-lite"/>
    </source>
</evidence>
<keyword evidence="1" id="KW-0539">Nucleus</keyword>
<dbReference type="PANTHER" id="PTHR37534:SF2">
    <property type="entry name" value="N-ACETYLTRANSFERASE DOMAIN-CONTAINING PROTEIN"/>
    <property type="match status" value="1"/>
</dbReference>
<dbReference type="Proteomes" id="UP000054516">
    <property type="component" value="Unassembled WGS sequence"/>
</dbReference>
<dbReference type="PANTHER" id="PTHR37534">
    <property type="entry name" value="TRANSCRIPTIONAL ACTIVATOR PROTEIN UGA3"/>
    <property type="match status" value="1"/>
</dbReference>
<name>A0A1W2TV51_ROSNE</name>
<dbReference type="OMA" id="FEHEDND"/>
<dbReference type="STRING" id="77044.A0A1W2TV51"/>
<dbReference type="GO" id="GO:0003700">
    <property type="term" value="F:DNA-binding transcription factor activity"/>
    <property type="evidence" value="ECO:0007669"/>
    <property type="project" value="TreeGrafter"/>
</dbReference>
<dbReference type="EMBL" id="DF977526">
    <property type="protein sequence ID" value="GAP92509.2"/>
    <property type="molecule type" value="Genomic_DNA"/>
</dbReference>
<organism evidence="3">
    <name type="scientific">Rosellinia necatrix</name>
    <name type="common">White root-rot fungus</name>
    <dbReference type="NCBI Taxonomy" id="77044"/>
    <lineage>
        <taxon>Eukaryota</taxon>
        <taxon>Fungi</taxon>
        <taxon>Dikarya</taxon>
        <taxon>Ascomycota</taxon>
        <taxon>Pezizomycotina</taxon>
        <taxon>Sordariomycetes</taxon>
        <taxon>Xylariomycetidae</taxon>
        <taxon>Xylariales</taxon>
        <taxon>Xylariaceae</taxon>
        <taxon>Rosellinia</taxon>
    </lineage>
</organism>
<feature type="region of interest" description="Disordered" evidence="2">
    <location>
        <begin position="1"/>
        <end position="21"/>
    </location>
</feature>
<proteinExistence type="predicted"/>
<evidence type="ECO:0000256" key="1">
    <source>
        <dbReference type="ARBA" id="ARBA00023242"/>
    </source>
</evidence>
<dbReference type="GO" id="GO:0045944">
    <property type="term" value="P:positive regulation of transcription by RNA polymerase II"/>
    <property type="evidence" value="ECO:0007669"/>
    <property type="project" value="TreeGrafter"/>
</dbReference>
<gene>
    <name evidence="3" type="ORF">SAMD00023353_8100180</name>
</gene>
<reference evidence="3" key="1">
    <citation type="submission" date="2016-03" db="EMBL/GenBank/DDBJ databases">
        <title>Draft genome sequence of Rosellinia necatrix.</title>
        <authorList>
            <person name="Kanematsu S."/>
        </authorList>
    </citation>
    <scope>NUCLEOTIDE SEQUENCE [LARGE SCALE GENOMIC DNA]</scope>
    <source>
        <strain evidence="3">W97</strain>
    </source>
</reference>
<protein>
    <submittedName>
        <fullName evidence="3">Putative arca-like protein</fullName>
    </submittedName>
</protein>
<dbReference type="OrthoDB" id="4525710at2759"/>
<keyword evidence="4" id="KW-1185">Reference proteome</keyword>
<sequence>MADPPTPDPLMKDPAFPHIGEADKSIDEREFEFPTKQQWCIVAGKRLAFIDETVETTANHAEGGSDFDREFDKPLSPIQILSSHGQNTVSDFLPPPSAQNSVADILNEPDHEQGVGEAETFSQSSSYPEQSDHITPLLDRYASSPEIVYNVWQRSSGAEFDSHVPLGVDSHPHGSSFTHLGEAELMRYYIDQVAPIFDLYDREMNFARSVPEAAGLRPELMNIISIVATKHRECFYYHQSPPVSAEERAWCVRCLERALTTSHRMLDGCVLATIVLLRFIDVIETTTGAKSHQCKSAEIRNILEAQSEFLVPGGLHQAAFWAAIRQEIYLAILHERPTTLHLDKCNIDLSLEDAEDEVWMGRITLHLVDVLGFCFGSKESDSYTVQKYDSLIGYLVAWAASKPEPFEPLFTRLAQGDEVFPEIVFLSDCAMAAWHCYHLTRMLLIAHNPRFPRMGSSYMATLQSINHEIKRDVLILCGIAETPGNSYRACPAAIMGIVLAGDRFTDRQEQQALFGFLVKVEKNHAWPTRSIQQEMKEAWGWSPSR</sequence>
<accession>A0A1W2TV51</accession>
<dbReference type="AlphaFoldDB" id="A0A1W2TV51"/>
<evidence type="ECO:0000313" key="3">
    <source>
        <dbReference type="EMBL" id="GAP92509.2"/>
    </source>
</evidence>
<dbReference type="GO" id="GO:0000976">
    <property type="term" value="F:transcription cis-regulatory region binding"/>
    <property type="evidence" value="ECO:0007669"/>
    <property type="project" value="TreeGrafter"/>
</dbReference>